<feature type="domain" description="SnoaL-like" evidence="1">
    <location>
        <begin position="13"/>
        <end position="97"/>
    </location>
</feature>
<dbReference type="InterPro" id="IPR032710">
    <property type="entry name" value="NTF2-like_dom_sf"/>
</dbReference>
<name>F8GUE5_CUPNN</name>
<reference evidence="2 3" key="1">
    <citation type="journal article" date="2011" name="J. Bacteriol.">
        <title>Complete genome sequence of the type strain Cupriavidus necator N-1.</title>
        <authorList>
            <person name="Poehlein A."/>
            <person name="Kusian B."/>
            <person name="Friedrich B."/>
            <person name="Daniel R."/>
            <person name="Bowien B."/>
        </authorList>
    </citation>
    <scope>NUCLEOTIDE SEQUENCE [LARGE SCALE GENOMIC DNA]</scope>
    <source>
        <strain evidence="3">ATCC 43291 / DSM 13513 / CCUG 52238 / LMG 8453 / N-1</strain>
        <plasmid evidence="2 3">pBB1</plasmid>
    </source>
</reference>
<gene>
    <name evidence="2" type="ordered locus">CNE_BB1p09370</name>
</gene>
<proteinExistence type="predicted"/>
<dbReference type="HOGENOM" id="CLU_1764972_0_0_4"/>
<dbReference type="EMBL" id="CP002879">
    <property type="protein sequence ID" value="AEI82349.1"/>
    <property type="molecule type" value="Genomic_DNA"/>
</dbReference>
<dbReference type="CDD" id="cd00531">
    <property type="entry name" value="NTF2_like"/>
    <property type="match status" value="1"/>
</dbReference>
<dbReference type="AlphaFoldDB" id="F8GUE5"/>
<evidence type="ECO:0000259" key="1">
    <source>
        <dbReference type="Pfam" id="PF13577"/>
    </source>
</evidence>
<organism evidence="2 3">
    <name type="scientific">Cupriavidus necator (strain ATCC 43291 / DSM 13513 / CCUG 52238 / LMG 8453 / N-1)</name>
    <name type="common">Ralstonia eutropha</name>
    <dbReference type="NCBI Taxonomy" id="1042878"/>
    <lineage>
        <taxon>Bacteria</taxon>
        <taxon>Pseudomonadati</taxon>
        <taxon>Pseudomonadota</taxon>
        <taxon>Betaproteobacteria</taxon>
        <taxon>Burkholderiales</taxon>
        <taxon>Burkholderiaceae</taxon>
        <taxon>Cupriavidus</taxon>
    </lineage>
</organism>
<dbReference type="Proteomes" id="UP000006798">
    <property type="component" value="Plasmid pBB1"/>
</dbReference>
<keyword evidence="2" id="KW-0614">Plasmid</keyword>
<geneLocation type="plasmid" evidence="2 3">
    <name>pBB1</name>
</geneLocation>
<accession>F8GUE5</accession>
<dbReference type="Pfam" id="PF13577">
    <property type="entry name" value="SnoaL_4"/>
    <property type="match status" value="1"/>
</dbReference>
<dbReference type="RefSeq" id="WP_013959381.1">
    <property type="nucleotide sequence ID" value="NC_015727.1"/>
</dbReference>
<dbReference type="SUPFAM" id="SSF54427">
    <property type="entry name" value="NTF2-like"/>
    <property type="match status" value="1"/>
</dbReference>
<dbReference type="KEGG" id="cnc:CNE_BB1p09370"/>
<evidence type="ECO:0000313" key="3">
    <source>
        <dbReference type="Proteomes" id="UP000006798"/>
    </source>
</evidence>
<dbReference type="InterPro" id="IPR037401">
    <property type="entry name" value="SnoaL-like"/>
</dbReference>
<dbReference type="Gene3D" id="3.10.450.50">
    <property type="match status" value="1"/>
</dbReference>
<sequence>MADSATLLLSPCLQLLHRFFHCLDQSRYEQLISLFEPDAVWNRQGVELRGHDEIRLALATRSATQRIRHVLSNSFVAVEEGNMARLTSYMTVYRFDNGVPPLGPVTINGPMQMYTVDASVRLTPQRVGIVKLEITPEFRFARNVAVD</sequence>
<evidence type="ECO:0000313" key="2">
    <source>
        <dbReference type="EMBL" id="AEI82349.1"/>
    </source>
</evidence>
<dbReference type="GeneID" id="34312822"/>
<protein>
    <recommendedName>
        <fullName evidence="1">SnoaL-like domain-containing protein</fullName>
    </recommendedName>
</protein>